<dbReference type="Proteomes" id="UP000800097">
    <property type="component" value="Unassembled WGS sequence"/>
</dbReference>
<keyword evidence="1" id="KW-0175">Coiled coil</keyword>
<dbReference type="AlphaFoldDB" id="A0A6A6J9J8"/>
<dbReference type="GeneID" id="54555249"/>
<name>A0A6A6J9J8_WESOR</name>
<dbReference type="EMBL" id="ML986513">
    <property type="protein sequence ID" value="KAF2273062.1"/>
    <property type="molecule type" value="Genomic_DNA"/>
</dbReference>
<gene>
    <name evidence="3" type="ORF">EI97DRAFT_482656</name>
</gene>
<proteinExistence type="predicted"/>
<reference evidence="3" key="1">
    <citation type="journal article" date="2020" name="Stud. Mycol.">
        <title>101 Dothideomycetes genomes: a test case for predicting lifestyles and emergence of pathogens.</title>
        <authorList>
            <person name="Haridas S."/>
            <person name="Albert R."/>
            <person name="Binder M."/>
            <person name="Bloem J."/>
            <person name="Labutti K."/>
            <person name="Salamov A."/>
            <person name="Andreopoulos B."/>
            <person name="Baker S."/>
            <person name="Barry K."/>
            <person name="Bills G."/>
            <person name="Bluhm B."/>
            <person name="Cannon C."/>
            <person name="Castanera R."/>
            <person name="Culley D."/>
            <person name="Daum C."/>
            <person name="Ezra D."/>
            <person name="Gonzalez J."/>
            <person name="Henrissat B."/>
            <person name="Kuo A."/>
            <person name="Liang C."/>
            <person name="Lipzen A."/>
            <person name="Lutzoni F."/>
            <person name="Magnuson J."/>
            <person name="Mondo S."/>
            <person name="Nolan M."/>
            <person name="Ohm R."/>
            <person name="Pangilinan J."/>
            <person name="Park H.-J."/>
            <person name="Ramirez L."/>
            <person name="Alfaro M."/>
            <person name="Sun H."/>
            <person name="Tritt A."/>
            <person name="Yoshinaga Y."/>
            <person name="Zwiers L.-H."/>
            <person name="Turgeon B."/>
            <person name="Goodwin S."/>
            <person name="Spatafora J."/>
            <person name="Crous P."/>
            <person name="Grigoriev I."/>
        </authorList>
    </citation>
    <scope>NUCLEOTIDE SEQUENCE</scope>
    <source>
        <strain evidence="3">CBS 379.55</strain>
    </source>
</reference>
<dbReference type="PANTHER" id="PTHR38886:SF1">
    <property type="entry name" value="NACHT-NTPASE AND P-LOOP NTPASES N-TERMINAL DOMAIN-CONTAINING PROTEIN"/>
    <property type="match status" value="1"/>
</dbReference>
<organism evidence="3 4">
    <name type="scientific">Westerdykella ornata</name>
    <dbReference type="NCBI Taxonomy" id="318751"/>
    <lineage>
        <taxon>Eukaryota</taxon>
        <taxon>Fungi</taxon>
        <taxon>Dikarya</taxon>
        <taxon>Ascomycota</taxon>
        <taxon>Pezizomycotina</taxon>
        <taxon>Dothideomycetes</taxon>
        <taxon>Pleosporomycetidae</taxon>
        <taxon>Pleosporales</taxon>
        <taxon>Sporormiaceae</taxon>
        <taxon>Westerdykella</taxon>
    </lineage>
</organism>
<evidence type="ECO:0000256" key="1">
    <source>
        <dbReference type="SAM" id="Coils"/>
    </source>
</evidence>
<evidence type="ECO:0000313" key="3">
    <source>
        <dbReference type="EMBL" id="KAF2273062.1"/>
    </source>
</evidence>
<evidence type="ECO:0008006" key="5">
    <source>
        <dbReference type="Google" id="ProtNLM"/>
    </source>
</evidence>
<dbReference type="PANTHER" id="PTHR38886">
    <property type="entry name" value="SESA DOMAIN-CONTAINING PROTEIN"/>
    <property type="match status" value="1"/>
</dbReference>
<feature type="coiled-coil region" evidence="1">
    <location>
        <begin position="200"/>
        <end position="275"/>
    </location>
</feature>
<dbReference type="RefSeq" id="XP_033650601.1">
    <property type="nucleotide sequence ID" value="XM_033802074.1"/>
</dbReference>
<evidence type="ECO:0000256" key="2">
    <source>
        <dbReference type="SAM" id="MobiDB-lite"/>
    </source>
</evidence>
<accession>A0A6A6J9J8</accession>
<keyword evidence="4" id="KW-1185">Reference proteome</keyword>
<feature type="region of interest" description="Disordered" evidence="2">
    <location>
        <begin position="431"/>
        <end position="456"/>
    </location>
</feature>
<evidence type="ECO:0000313" key="4">
    <source>
        <dbReference type="Proteomes" id="UP000800097"/>
    </source>
</evidence>
<protein>
    <recommendedName>
        <fullName evidence="5">Fungal N-terminal domain-containing protein</fullName>
    </recommendedName>
</protein>
<dbReference type="OrthoDB" id="3045089at2759"/>
<sequence length="456" mass="50023">MVAPAFGFSVGDFIAGTKLLVNVFSAFKETGGASAKYASEVAFLNSLTSTLQHLEKQIGASSAQDDISRDLSKLAQLIREPLEVFKVFLDKYEASLGESSTRSSLSKAPKTIKYTVKELSGKVDKLRRQVEQPLQAVNSLLSLQVIKSIERLPDQPLQPFQCAQILEAIRVADIPAELDKQIQVLQRNARAHNIMQDEQLQRVEELRTKLHSEVSSLQARLKDLEQATAELATQNGQKDQLDVSKQATTSVEKLSIALETKSEKLEEELKEQRKLVIALRSFLEDKVEMQQIALATDDEMNYHNGSAKATKSWPSATLPAANLAILLLSSVVSSVAATTLTVAARSQKKHLLTAASRSTTTARVPVSTSSNNYWPTNSSIVERNPQAVSSQSSTWVVDFAHSSFSAVTKRPRPAKRESKLSYAGMRFIEDSGGNRGMSKLGEPEQADAPGHHHDNN</sequence>